<evidence type="ECO:0000313" key="3">
    <source>
        <dbReference type="Proteomes" id="UP000051922"/>
    </source>
</evidence>
<dbReference type="EMBL" id="AZFJ01000045">
    <property type="protein sequence ID" value="KRL86404.1"/>
    <property type="molecule type" value="Genomic_DNA"/>
</dbReference>
<accession>A0A0R1U1L6</accession>
<name>A0A0R1U1L6_9LACO</name>
<dbReference type="AlphaFoldDB" id="A0A0R1U1L6"/>
<proteinExistence type="predicted"/>
<evidence type="ECO:0000313" key="2">
    <source>
        <dbReference type="EMBL" id="KRL86404.1"/>
    </source>
</evidence>
<sequence length="204" mass="23574">MITSMDYFKQRRAYRQWKQNEGSIARGQNDVYRELLDYANDEGHLDEPFKLRNSALCDWTGLSLQGVIKARNDLVNLGLIEYKPGKKNKSTPTYQIKKLYYTNSPGKSNNNQGYYTKRTEKYNQSVTTGSPKVEQPVEQSTLLVHDHDLTSNNNTSRAETSFEQDFEKLWNAYPRRSGKAKAKAAYQPSRTCPRNHRGRNHGED</sequence>
<keyword evidence="3" id="KW-1185">Reference proteome</keyword>
<gene>
    <name evidence="2" type="ORF">FC50_GL000925</name>
</gene>
<comment type="caution">
    <text evidence="2">The sequence shown here is derived from an EMBL/GenBank/DDBJ whole genome shotgun (WGS) entry which is preliminary data.</text>
</comment>
<dbReference type="Proteomes" id="UP000051922">
    <property type="component" value="Unassembled WGS sequence"/>
</dbReference>
<organism evidence="2 3">
    <name type="scientific">Lacticaseibacillus pantheris DSM 15945 = JCM 12539 = NBRC 106106</name>
    <dbReference type="NCBI Taxonomy" id="1423783"/>
    <lineage>
        <taxon>Bacteria</taxon>
        <taxon>Bacillati</taxon>
        <taxon>Bacillota</taxon>
        <taxon>Bacilli</taxon>
        <taxon>Lactobacillales</taxon>
        <taxon>Lactobacillaceae</taxon>
        <taxon>Lacticaseibacillus</taxon>
    </lineage>
</organism>
<dbReference type="STRING" id="1423783.FC50_GL000925"/>
<protein>
    <submittedName>
        <fullName evidence="2">Uncharacterized protein</fullName>
    </submittedName>
</protein>
<feature type="compositionally biased region" description="Basic residues" evidence="1">
    <location>
        <begin position="193"/>
        <end position="204"/>
    </location>
</feature>
<evidence type="ECO:0000256" key="1">
    <source>
        <dbReference type="SAM" id="MobiDB-lite"/>
    </source>
</evidence>
<feature type="region of interest" description="Disordered" evidence="1">
    <location>
        <begin position="177"/>
        <end position="204"/>
    </location>
</feature>
<reference evidence="2 3" key="1">
    <citation type="journal article" date="2015" name="Genome Announc.">
        <title>Expanding the biotechnology potential of lactobacilli through comparative genomics of 213 strains and associated genera.</title>
        <authorList>
            <person name="Sun Z."/>
            <person name="Harris H.M."/>
            <person name="McCann A."/>
            <person name="Guo C."/>
            <person name="Argimon S."/>
            <person name="Zhang W."/>
            <person name="Yang X."/>
            <person name="Jeffery I.B."/>
            <person name="Cooney J.C."/>
            <person name="Kagawa T.F."/>
            <person name="Liu W."/>
            <person name="Song Y."/>
            <person name="Salvetti E."/>
            <person name="Wrobel A."/>
            <person name="Rasinkangas P."/>
            <person name="Parkhill J."/>
            <person name="Rea M.C."/>
            <person name="O'Sullivan O."/>
            <person name="Ritari J."/>
            <person name="Douillard F.P."/>
            <person name="Paul Ross R."/>
            <person name="Yang R."/>
            <person name="Briner A.E."/>
            <person name="Felis G.E."/>
            <person name="de Vos W.M."/>
            <person name="Barrangou R."/>
            <person name="Klaenhammer T.R."/>
            <person name="Caufield P.W."/>
            <person name="Cui Y."/>
            <person name="Zhang H."/>
            <person name="O'Toole P.W."/>
        </authorList>
    </citation>
    <scope>NUCLEOTIDE SEQUENCE [LARGE SCALE GENOMIC DNA]</scope>
    <source>
        <strain evidence="2 3">DSM 15945</strain>
    </source>
</reference>
<dbReference type="PATRIC" id="fig|1423783.4.peg.955"/>